<dbReference type="OrthoDB" id="9953086at2"/>
<keyword evidence="1" id="KW-0812">Transmembrane</keyword>
<name>A0A1M6GYP8_9BACT</name>
<keyword evidence="1" id="KW-0472">Membrane</keyword>
<dbReference type="Proteomes" id="UP000183994">
    <property type="component" value="Unassembled WGS sequence"/>
</dbReference>
<feature type="transmembrane region" description="Helical" evidence="1">
    <location>
        <begin position="12"/>
        <end position="32"/>
    </location>
</feature>
<gene>
    <name evidence="2" type="ORF">SAMN02745216_01146</name>
</gene>
<accession>A0A1M6GYP8</accession>
<evidence type="ECO:0000256" key="1">
    <source>
        <dbReference type="SAM" id="Phobius"/>
    </source>
</evidence>
<evidence type="ECO:0000313" key="2">
    <source>
        <dbReference type="EMBL" id="SHJ15052.1"/>
    </source>
</evidence>
<dbReference type="RefSeq" id="WP_073473853.1">
    <property type="nucleotide sequence ID" value="NZ_FQZU01000004.1"/>
</dbReference>
<keyword evidence="3" id="KW-1185">Reference proteome</keyword>
<dbReference type="AlphaFoldDB" id="A0A1M6GYP8"/>
<protein>
    <submittedName>
        <fullName evidence="2">Uncharacterized protein</fullName>
    </submittedName>
</protein>
<proteinExistence type="predicted"/>
<feature type="transmembrane region" description="Helical" evidence="1">
    <location>
        <begin position="72"/>
        <end position="92"/>
    </location>
</feature>
<evidence type="ECO:0000313" key="3">
    <source>
        <dbReference type="Proteomes" id="UP000183994"/>
    </source>
</evidence>
<keyword evidence="1" id="KW-1133">Transmembrane helix</keyword>
<reference evidence="3" key="1">
    <citation type="submission" date="2016-11" db="EMBL/GenBank/DDBJ databases">
        <authorList>
            <person name="Varghese N."/>
            <person name="Submissions S."/>
        </authorList>
    </citation>
    <scope>NUCLEOTIDE SEQUENCE [LARGE SCALE GENOMIC DNA]</scope>
    <source>
        <strain evidence="3">DSM 16219</strain>
    </source>
</reference>
<dbReference type="EMBL" id="FQZU01000004">
    <property type="protein sequence ID" value="SHJ15052.1"/>
    <property type="molecule type" value="Genomic_DNA"/>
</dbReference>
<sequence>MGHKTRKKNYERTIAVAAACWSSVNIVLIYLFEKSYLGPTPLYLPSILAVISLAGVVSCMVVTCFLKPKSKLVFSSCAFFAAALLAQLKAMLELLYVS</sequence>
<feature type="transmembrane region" description="Helical" evidence="1">
    <location>
        <begin position="44"/>
        <end position="65"/>
    </location>
</feature>
<organism evidence="2 3">
    <name type="scientific">Desulfatibacillum alkenivorans DSM 16219</name>
    <dbReference type="NCBI Taxonomy" id="1121393"/>
    <lineage>
        <taxon>Bacteria</taxon>
        <taxon>Pseudomonadati</taxon>
        <taxon>Thermodesulfobacteriota</taxon>
        <taxon>Desulfobacteria</taxon>
        <taxon>Desulfobacterales</taxon>
        <taxon>Desulfatibacillaceae</taxon>
        <taxon>Desulfatibacillum</taxon>
    </lineage>
</organism>